<evidence type="ECO:0000256" key="5">
    <source>
        <dbReference type="ARBA" id="ARBA00023125"/>
    </source>
</evidence>
<comment type="subcellular location">
    <subcellularLocation>
        <location evidence="1">Cytoplasm</location>
    </subcellularLocation>
</comment>
<dbReference type="GO" id="GO:0032993">
    <property type="term" value="C:protein-DNA complex"/>
    <property type="evidence" value="ECO:0007669"/>
    <property type="project" value="TreeGrafter"/>
</dbReference>
<dbReference type="KEGG" id="roz:CBI38_29000"/>
<dbReference type="GO" id="GO:0000976">
    <property type="term" value="F:transcription cis-regulatory region binding"/>
    <property type="evidence" value="ECO:0007669"/>
    <property type="project" value="TreeGrafter"/>
</dbReference>
<dbReference type="InterPro" id="IPR036388">
    <property type="entry name" value="WH-like_DNA-bd_sf"/>
</dbReference>
<dbReference type="SUPFAM" id="SSF52172">
    <property type="entry name" value="CheY-like"/>
    <property type="match status" value="1"/>
</dbReference>
<dbReference type="InterPro" id="IPR039420">
    <property type="entry name" value="WalR-like"/>
</dbReference>
<evidence type="ECO:0000313" key="11">
    <source>
        <dbReference type="EMBL" id="AWK74995.1"/>
    </source>
</evidence>
<dbReference type="OrthoDB" id="5242569at2"/>
<evidence type="ECO:0000313" key="12">
    <source>
        <dbReference type="Proteomes" id="UP000245711"/>
    </source>
</evidence>
<organism evidence="11 12">
    <name type="scientific">Rhodococcus oxybenzonivorans</name>
    <dbReference type="NCBI Taxonomy" id="1990687"/>
    <lineage>
        <taxon>Bacteria</taxon>
        <taxon>Bacillati</taxon>
        <taxon>Actinomycetota</taxon>
        <taxon>Actinomycetes</taxon>
        <taxon>Mycobacteriales</taxon>
        <taxon>Nocardiaceae</taxon>
        <taxon>Rhodococcus</taxon>
    </lineage>
</organism>
<accession>A0A2S2C280</accession>
<evidence type="ECO:0000256" key="8">
    <source>
        <dbReference type="PROSITE-ProRule" id="PRU01091"/>
    </source>
</evidence>
<dbReference type="Gene3D" id="1.10.10.10">
    <property type="entry name" value="Winged helix-like DNA-binding domain superfamily/Winged helix DNA-binding domain"/>
    <property type="match status" value="1"/>
</dbReference>
<evidence type="ECO:0000256" key="7">
    <source>
        <dbReference type="PROSITE-ProRule" id="PRU00169"/>
    </source>
</evidence>
<dbReference type="PANTHER" id="PTHR48111">
    <property type="entry name" value="REGULATOR OF RPOS"/>
    <property type="match status" value="1"/>
</dbReference>
<dbReference type="InterPro" id="IPR016032">
    <property type="entry name" value="Sig_transdc_resp-reg_C-effctor"/>
</dbReference>
<dbReference type="EMBL" id="CP021354">
    <property type="protein sequence ID" value="AWK74995.1"/>
    <property type="molecule type" value="Genomic_DNA"/>
</dbReference>
<gene>
    <name evidence="11" type="ORF">CBI38_29000</name>
</gene>
<evidence type="ECO:0000259" key="9">
    <source>
        <dbReference type="PROSITE" id="PS50110"/>
    </source>
</evidence>
<dbReference type="InterPro" id="IPR001789">
    <property type="entry name" value="Sig_transdc_resp-reg_receiver"/>
</dbReference>
<dbReference type="GO" id="GO:0000156">
    <property type="term" value="F:phosphorelay response regulator activity"/>
    <property type="evidence" value="ECO:0007669"/>
    <property type="project" value="TreeGrafter"/>
</dbReference>
<evidence type="ECO:0000256" key="3">
    <source>
        <dbReference type="ARBA" id="ARBA00023012"/>
    </source>
</evidence>
<name>A0A2S2C280_9NOCA</name>
<dbReference type="PANTHER" id="PTHR48111:SF22">
    <property type="entry name" value="REGULATOR OF RPOS"/>
    <property type="match status" value="1"/>
</dbReference>
<keyword evidence="4" id="KW-0805">Transcription regulation</keyword>
<proteinExistence type="predicted"/>
<dbReference type="CDD" id="cd00383">
    <property type="entry name" value="trans_reg_C"/>
    <property type="match status" value="1"/>
</dbReference>
<evidence type="ECO:0000259" key="10">
    <source>
        <dbReference type="PROSITE" id="PS51755"/>
    </source>
</evidence>
<dbReference type="SUPFAM" id="SSF46894">
    <property type="entry name" value="C-terminal effector domain of the bipartite response regulators"/>
    <property type="match status" value="1"/>
</dbReference>
<dbReference type="InterPro" id="IPR001867">
    <property type="entry name" value="OmpR/PhoB-type_DNA-bd"/>
</dbReference>
<dbReference type="GO" id="GO:0006355">
    <property type="term" value="P:regulation of DNA-templated transcription"/>
    <property type="evidence" value="ECO:0007669"/>
    <property type="project" value="InterPro"/>
</dbReference>
<evidence type="ECO:0000256" key="1">
    <source>
        <dbReference type="ARBA" id="ARBA00004496"/>
    </source>
</evidence>
<keyword evidence="2 7" id="KW-0597">Phosphoprotein</keyword>
<evidence type="ECO:0000256" key="4">
    <source>
        <dbReference type="ARBA" id="ARBA00023015"/>
    </source>
</evidence>
<dbReference type="InterPro" id="IPR011006">
    <property type="entry name" value="CheY-like_superfamily"/>
</dbReference>
<dbReference type="Pfam" id="PF00486">
    <property type="entry name" value="Trans_reg_C"/>
    <property type="match status" value="1"/>
</dbReference>
<protein>
    <submittedName>
        <fullName evidence="11">Uncharacterized protein</fullName>
    </submittedName>
</protein>
<feature type="modified residue" description="4-aspartylphosphate" evidence="7">
    <location>
        <position position="57"/>
    </location>
</feature>
<dbReference type="PROSITE" id="PS50110">
    <property type="entry name" value="RESPONSE_REGULATORY"/>
    <property type="match status" value="1"/>
</dbReference>
<dbReference type="RefSeq" id="WP_109334435.1">
    <property type="nucleotide sequence ID" value="NZ_CP021354.1"/>
</dbReference>
<reference evidence="11 12" key="1">
    <citation type="submission" date="2017-05" db="EMBL/GenBank/DDBJ databases">
        <title>Isolation of Rhodococcus sp. S2-17 biodegrading of BP-3.</title>
        <authorList>
            <person name="Lee Y."/>
            <person name="Kim K.H."/>
            <person name="Chun B.H."/>
            <person name="Jung H.S."/>
            <person name="Jeon C.O."/>
        </authorList>
    </citation>
    <scope>NUCLEOTIDE SEQUENCE [LARGE SCALE GENOMIC DNA]</scope>
    <source>
        <strain evidence="11 12">S2-17</strain>
    </source>
</reference>
<dbReference type="SMART" id="SM00862">
    <property type="entry name" value="Trans_reg_C"/>
    <property type="match status" value="1"/>
</dbReference>
<keyword evidence="5 8" id="KW-0238">DNA-binding</keyword>
<dbReference type="GO" id="GO:0005829">
    <property type="term" value="C:cytosol"/>
    <property type="evidence" value="ECO:0007669"/>
    <property type="project" value="TreeGrafter"/>
</dbReference>
<feature type="domain" description="OmpR/PhoB-type" evidence="10">
    <location>
        <begin position="132"/>
        <end position="230"/>
    </location>
</feature>
<evidence type="ECO:0000256" key="2">
    <source>
        <dbReference type="ARBA" id="ARBA00022553"/>
    </source>
</evidence>
<feature type="DNA-binding region" description="OmpR/PhoB-type" evidence="8">
    <location>
        <begin position="132"/>
        <end position="230"/>
    </location>
</feature>
<dbReference type="PROSITE" id="PS51755">
    <property type="entry name" value="OMPR_PHOB"/>
    <property type="match status" value="1"/>
</dbReference>
<dbReference type="Gene3D" id="3.40.50.2300">
    <property type="match status" value="1"/>
</dbReference>
<evidence type="ECO:0000256" key="6">
    <source>
        <dbReference type="ARBA" id="ARBA00023163"/>
    </source>
</evidence>
<keyword evidence="3" id="KW-0902">Two-component regulatory system</keyword>
<keyword evidence="12" id="KW-1185">Reference proteome</keyword>
<sequence>MYSFADHGAVPGTVVLLPSAEPWLLGYLRSAGMHVQPGSATLDGADVVRRADVVIVDARSRNLEALDTIRVLRVFGARTGILVVDEFANEETRCSYFEAGADDVMCVPVNVDEVIARLRALLRRLGPARSSSNSSTSSGVSVDTDNAVLNVGTARIALSRTELDVLVALAGNAGRVVRRGQLLQEVWGLPAGTKSNVLNTCVYLLRRKFESHGAPDIIDTVRGVGFRLKSETDEHPVSALLARSSRNTCADAGYTLSDAV</sequence>
<feature type="domain" description="Response regulatory" evidence="9">
    <location>
        <begin position="1"/>
        <end position="122"/>
    </location>
</feature>
<keyword evidence="6" id="KW-0804">Transcription</keyword>
<dbReference type="Proteomes" id="UP000245711">
    <property type="component" value="Chromosome"/>
</dbReference>
<dbReference type="AlphaFoldDB" id="A0A2S2C280"/>